<protein>
    <recommendedName>
        <fullName evidence="12">G-protein coupled receptors family 3 profile domain-containing protein</fullName>
    </recommendedName>
</protein>
<keyword evidence="4 10" id="KW-1133">Transmembrane helix</keyword>
<evidence type="ECO:0000256" key="10">
    <source>
        <dbReference type="SAM" id="Phobius"/>
    </source>
</evidence>
<feature type="chain" id="PRO_5046612308" description="G-protein coupled receptors family 3 profile domain-containing protein" evidence="11">
    <location>
        <begin position="22"/>
        <end position="990"/>
    </location>
</feature>
<feature type="transmembrane region" description="Helical" evidence="10">
    <location>
        <begin position="718"/>
        <end position="739"/>
    </location>
</feature>
<evidence type="ECO:0000259" key="12">
    <source>
        <dbReference type="PROSITE" id="PS50259"/>
    </source>
</evidence>
<feature type="transmembrane region" description="Helical" evidence="10">
    <location>
        <begin position="645"/>
        <end position="665"/>
    </location>
</feature>
<dbReference type="PROSITE" id="PS00979">
    <property type="entry name" value="G_PROTEIN_RECEP_F3_1"/>
    <property type="match status" value="1"/>
</dbReference>
<dbReference type="PROSITE" id="PS50259">
    <property type="entry name" value="G_PROTEIN_RECEP_F3_4"/>
    <property type="match status" value="1"/>
</dbReference>
<dbReference type="Gene3D" id="2.10.50.30">
    <property type="entry name" value="GPCR, family 3, nine cysteines domain"/>
    <property type="match status" value="1"/>
</dbReference>
<dbReference type="PRINTS" id="PR00248">
    <property type="entry name" value="GPCRMGR"/>
</dbReference>
<keyword evidence="14" id="KW-1185">Reference proteome</keyword>
<dbReference type="InterPro" id="IPR038550">
    <property type="entry name" value="GPCR_3_9-Cys_sf"/>
</dbReference>
<feature type="transmembrane region" description="Helical" evidence="10">
    <location>
        <begin position="800"/>
        <end position="820"/>
    </location>
</feature>
<feature type="transmembrane region" description="Helical" evidence="10">
    <location>
        <begin position="677"/>
        <end position="697"/>
    </location>
</feature>
<comment type="subcellular location">
    <subcellularLocation>
        <location evidence="1">Cell membrane</location>
        <topology evidence="1">Multi-pass membrane protein</topology>
    </subcellularLocation>
</comment>
<organism evidence="13 14">
    <name type="scientific">Chilo suppressalis</name>
    <name type="common">Asiatic rice borer moth</name>
    <dbReference type="NCBI Taxonomy" id="168631"/>
    <lineage>
        <taxon>Eukaryota</taxon>
        <taxon>Metazoa</taxon>
        <taxon>Ecdysozoa</taxon>
        <taxon>Arthropoda</taxon>
        <taxon>Hexapoda</taxon>
        <taxon>Insecta</taxon>
        <taxon>Pterygota</taxon>
        <taxon>Neoptera</taxon>
        <taxon>Endopterygota</taxon>
        <taxon>Lepidoptera</taxon>
        <taxon>Glossata</taxon>
        <taxon>Ditrysia</taxon>
        <taxon>Pyraloidea</taxon>
        <taxon>Crambidae</taxon>
        <taxon>Crambinae</taxon>
        <taxon>Chilo</taxon>
    </lineage>
</organism>
<dbReference type="InterPro" id="IPR050726">
    <property type="entry name" value="mGluR"/>
</dbReference>
<evidence type="ECO:0000256" key="6">
    <source>
        <dbReference type="ARBA" id="ARBA00023136"/>
    </source>
</evidence>
<keyword evidence="3 10" id="KW-0812">Transmembrane</keyword>
<feature type="signal peptide" evidence="11">
    <location>
        <begin position="1"/>
        <end position="21"/>
    </location>
</feature>
<dbReference type="InterPro" id="IPR001828">
    <property type="entry name" value="ANF_lig-bd_rcpt"/>
</dbReference>
<feature type="transmembrane region" description="Helical" evidence="10">
    <location>
        <begin position="771"/>
        <end position="788"/>
    </location>
</feature>
<keyword evidence="8" id="KW-0325">Glycoprotein</keyword>
<evidence type="ECO:0000256" key="1">
    <source>
        <dbReference type="ARBA" id="ARBA00004651"/>
    </source>
</evidence>
<keyword evidence="11" id="KW-0732">Signal</keyword>
<accession>A0ABN8L513</accession>
<keyword evidence="2" id="KW-1003">Cell membrane</keyword>
<dbReference type="InterPro" id="IPR017978">
    <property type="entry name" value="GPCR_3_C"/>
</dbReference>
<dbReference type="Pfam" id="PF01094">
    <property type="entry name" value="ANF_receptor"/>
    <property type="match status" value="1"/>
</dbReference>
<keyword evidence="9" id="KW-0807">Transducer</keyword>
<evidence type="ECO:0000256" key="2">
    <source>
        <dbReference type="ARBA" id="ARBA00022475"/>
    </source>
</evidence>
<evidence type="ECO:0000256" key="7">
    <source>
        <dbReference type="ARBA" id="ARBA00023170"/>
    </source>
</evidence>
<keyword evidence="7" id="KW-0675">Receptor</keyword>
<dbReference type="PANTHER" id="PTHR24060">
    <property type="entry name" value="METABOTROPIC GLUTAMATE RECEPTOR"/>
    <property type="match status" value="1"/>
</dbReference>
<reference evidence="13" key="1">
    <citation type="submission" date="2021-12" db="EMBL/GenBank/DDBJ databases">
        <authorList>
            <person name="King R."/>
        </authorList>
    </citation>
    <scope>NUCLEOTIDE SEQUENCE</scope>
</reference>
<sequence>MSLRAARAMPLLLAATSVVLAPALPACAAAAASGERALVPGEVRFGALFAVHGAPVEARAGARCGAVREHYGIQRVEATLLALDAINADAALLGALPLGAELRDSCWAPPTALRQTIDLVRDAIAPDADHAQSQISTNCTQGRTASHGDGPWGGRAPLLGVLGPGASSASMQVQNLLQLFSIPQVSYSATSRELSDRARFSTFFRVVPSDLHQARLMVALLRAHNWTYVHAVHTDGFLIESYGQSGMAAFREEAARGGVCVAREEALRAAPTDSEVDAALLRLAGGPRVAVCWCEGRTARALLAGQARAPHSPASAPLRLVASDGWADRRDVVAGLEHVAHHSLTLRIRSPYLRHFDAYYHSLKPHTNHRNPWFKEFWEQKFNCTLEEGSSGKRKCTGSESLAAGYTQEPKLALVVRGVYTLAHALHDMRGAVCGASQAGAGAGAGAGLCAAMLPFNVSLYRRYIARVRFRAPDGGIVAFDSNGDPPPELSEYDVMNLVSDGAGGWRYVRVGRWRRGALRLRGGHAATTRRARGVRAACSQECGAGSWARRSEGERARCCWTCVPCATLAVTEPTGCRLCPPGHRPDALRKECIPSPIEWGGGGRWARAVSLAAGGGGLAAVCVCAATFWRHRATPVVKSASRELCALLLCAAAACHCAALAAVARPAPTVCAAVRLAAPALGGVYAAVLARTVRVARLVQAAERRPAARPRLLSSRAQVWTWAALSGPGVATAAWSALRWPATPQLLHPGRARAVLVCGGELAPAQLVPLAPALALLASCVALAIRTRRLPHNFNETKFVGAAAYATCVTWVAFFPLYAATEARTATLCACVSLSAGACVALSLGPRVWVCVFRPERNTRAHFLTATSIRCHLGKYRPGSDAPAGSLNSPRKCAELRDASCQVTGDNNSDQRSSAAGGWCEASGVCARVTRIPVAVAAAAAAPATTCDPDDADATDVADVLIVLFHHRHALHSPLLETANKNHANSDPI</sequence>
<feature type="transmembrane region" description="Helical" evidence="10">
    <location>
        <begin position="606"/>
        <end position="630"/>
    </location>
</feature>
<evidence type="ECO:0000313" key="14">
    <source>
        <dbReference type="Proteomes" id="UP001153292"/>
    </source>
</evidence>
<gene>
    <name evidence="13" type="ORF">CHILSU_LOCUS2799</name>
</gene>
<dbReference type="SUPFAM" id="SSF53822">
    <property type="entry name" value="Periplasmic binding protein-like I"/>
    <property type="match status" value="1"/>
</dbReference>
<evidence type="ECO:0000313" key="13">
    <source>
        <dbReference type="EMBL" id="CAH2982367.1"/>
    </source>
</evidence>
<dbReference type="Proteomes" id="UP001153292">
    <property type="component" value="Chromosome 15"/>
</dbReference>
<dbReference type="Pfam" id="PF00003">
    <property type="entry name" value="7tm_3"/>
    <property type="match status" value="1"/>
</dbReference>
<evidence type="ECO:0000256" key="8">
    <source>
        <dbReference type="ARBA" id="ARBA00023180"/>
    </source>
</evidence>
<evidence type="ECO:0000256" key="4">
    <source>
        <dbReference type="ARBA" id="ARBA00022989"/>
    </source>
</evidence>
<keyword evidence="5" id="KW-0297">G-protein coupled receptor</keyword>
<evidence type="ECO:0000256" key="11">
    <source>
        <dbReference type="SAM" id="SignalP"/>
    </source>
</evidence>
<dbReference type="InterPro" id="IPR000337">
    <property type="entry name" value="GPCR_3"/>
</dbReference>
<name>A0ABN8L513_CHISP</name>
<evidence type="ECO:0000256" key="9">
    <source>
        <dbReference type="ARBA" id="ARBA00023224"/>
    </source>
</evidence>
<keyword evidence="6 10" id="KW-0472">Membrane</keyword>
<feature type="domain" description="G-protein coupled receptors family 3 profile" evidence="12">
    <location>
        <begin position="618"/>
        <end position="868"/>
    </location>
</feature>
<dbReference type="EMBL" id="OU963908">
    <property type="protein sequence ID" value="CAH2982367.1"/>
    <property type="molecule type" value="Genomic_DNA"/>
</dbReference>
<evidence type="ECO:0000256" key="3">
    <source>
        <dbReference type="ARBA" id="ARBA00022692"/>
    </source>
</evidence>
<feature type="transmembrane region" description="Helical" evidence="10">
    <location>
        <begin position="826"/>
        <end position="851"/>
    </location>
</feature>
<proteinExistence type="predicted"/>
<dbReference type="Gene3D" id="3.40.50.2300">
    <property type="match status" value="2"/>
</dbReference>
<evidence type="ECO:0000256" key="5">
    <source>
        <dbReference type="ARBA" id="ARBA00023040"/>
    </source>
</evidence>
<dbReference type="InterPro" id="IPR017979">
    <property type="entry name" value="GPCR_3_CS"/>
</dbReference>
<dbReference type="InterPro" id="IPR028082">
    <property type="entry name" value="Peripla_BP_I"/>
</dbReference>